<accession>A0A803QCD0</accession>
<reference evidence="1" key="2">
    <citation type="submission" date="2021-03" db="UniProtKB">
        <authorList>
            <consortium name="EnsemblPlants"/>
        </authorList>
    </citation>
    <scope>IDENTIFICATION</scope>
</reference>
<dbReference type="EMBL" id="UZAU01000693">
    <property type="status" value="NOT_ANNOTATED_CDS"/>
    <property type="molecule type" value="Genomic_DNA"/>
</dbReference>
<evidence type="ECO:0000313" key="1">
    <source>
        <dbReference type="EnsemblPlants" id="cds.evm.model.08.786"/>
    </source>
</evidence>
<dbReference type="AlphaFoldDB" id="A0A803QCD0"/>
<name>A0A803QCD0_CANSA</name>
<organism evidence="1 2">
    <name type="scientific">Cannabis sativa</name>
    <name type="common">Hemp</name>
    <name type="synonym">Marijuana</name>
    <dbReference type="NCBI Taxonomy" id="3483"/>
    <lineage>
        <taxon>Eukaryota</taxon>
        <taxon>Viridiplantae</taxon>
        <taxon>Streptophyta</taxon>
        <taxon>Embryophyta</taxon>
        <taxon>Tracheophyta</taxon>
        <taxon>Spermatophyta</taxon>
        <taxon>Magnoliopsida</taxon>
        <taxon>eudicotyledons</taxon>
        <taxon>Gunneridae</taxon>
        <taxon>Pentapetalae</taxon>
        <taxon>rosids</taxon>
        <taxon>fabids</taxon>
        <taxon>Rosales</taxon>
        <taxon>Cannabaceae</taxon>
        <taxon>Cannabis</taxon>
    </lineage>
</organism>
<sequence length="99" mass="11475">MVLYRAVELRYCGILIGLFYLLDDRQFLTSCIFLVVSEIPPLAEKKDEVEKYESQANLTEELPFTAMISEINIIGGSERWWVAIDASCHICYDRTMFKT</sequence>
<proteinExistence type="predicted"/>
<dbReference type="EnsemblPlants" id="evm.model.08.786">
    <property type="protein sequence ID" value="cds.evm.model.08.786"/>
    <property type="gene ID" value="evm.TU.08.786"/>
</dbReference>
<dbReference type="Gramene" id="evm.model.08.786">
    <property type="protein sequence ID" value="cds.evm.model.08.786"/>
    <property type="gene ID" value="evm.TU.08.786"/>
</dbReference>
<dbReference type="Proteomes" id="UP000596661">
    <property type="component" value="Chromosome 8"/>
</dbReference>
<keyword evidence="2" id="KW-1185">Reference proteome</keyword>
<evidence type="ECO:0000313" key="2">
    <source>
        <dbReference type="Proteomes" id="UP000596661"/>
    </source>
</evidence>
<protein>
    <submittedName>
        <fullName evidence="1">Uncharacterized protein</fullName>
    </submittedName>
</protein>
<reference evidence="1" key="1">
    <citation type="submission" date="2018-11" db="EMBL/GenBank/DDBJ databases">
        <authorList>
            <person name="Grassa J C."/>
        </authorList>
    </citation>
    <scope>NUCLEOTIDE SEQUENCE [LARGE SCALE GENOMIC DNA]</scope>
</reference>